<reference evidence="2" key="1">
    <citation type="submission" date="2020-07" db="EMBL/GenBank/DDBJ databases">
        <title>Huge and variable diversity of episymbiotic CPR bacteria and DPANN archaea in groundwater ecosystems.</title>
        <authorList>
            <person name="He C.Y."/>
            <person name="Keren R."/>
            <person name="Whittaker M."/>
            <person name="Farag I.F."/>
            <person name="Doudna J."/>
            <person name="Cate J.H.D."/>
            <person name="Banfield J.F."/>
        </authorList>
    </citation>
    <scope>NUCLEOTIDE SEQUENCE</scope>
    <source>
        <strain evidence="2">NC_groundwater_717_Ag_S-0.2um_59_8</strain>
    </source>
</reference>
<name>A0A932GPT5_UNCTE</name>
<dbReference type="Pfam" id="PF18765">
    <property type="entry name" value="Polbeta"/>
    <property type="match status" value="1"/>
</dbReference>
<dbReference type="SUPFAM" id="SSF81301">
    <property type="entry name" value="Nucleotidyltransferase"/>
    <property type="match status" value="1"/>
</dbReference>
<evidence type="ECO:0000259" key="1">
    <source>
        <dbReference type="Pfam" id="PF18765"/>
    </source>
</evidence>
<dbReference type="InterPro" id="IPR041633">
    <property type="entry name" value="Polbeta"/>
</dbReference>
<comment type="caution">
    <text evidence="2">The sequence shown here is derived from an EMBL/GenBank/DDBJ whole genome shotgun (WGS) entry which is preliminary data.</text>
</comment>
<dbReference type="InterPro" id="IPR052930">
    <property type="entry name" value="TA_antitoxin_MntA"/>
</dbReference>
<dbReference type="PANTHER" id="PTHR43852:SF2">
    <property type="entry name" value="PROTEIN ADENYLYLTRANSFERASE MNTA"/>
    <property type="match status" value="1"/>
</dbReference>
<dbReference type="Proteomes" id="UP000741360">
    <property type="component" value="Unassembled WGS sequence"/>
</dbReference>
<gene>
    <name evidence="2" type="ORF">HYY65_08005</name>
</gene>
<sequence length="99" mass="10848">MAGRELTVEKIREALRPLFQRPGLQLALVFGSRSAGRAGKGSDLDLAVLGDKPVDLVKVTNEVIKLLHLNEVDVVDLRRASPLLAMESIQQFLSERGLT</sequence>
<protein>
    <submittedName>
        <fullName evidence="2">Nucleotidyltransferase domain-containing protein</fullName>
    </submittedName>
</protein>
<dbReference type="AlphaFoldDB" id="A0A932GPT5"/>
<dbReference type="CDD" id="cd05403">
    <property type="entry name" value="NT_KNTase_like"/>
    <property type="match status" value="1"/>
</dbReference>
<evidence type="ECO:0000313" key="3">
    <source>
        <dbReference type="Proteomes" id="UP000741360"/>
    </source>
</evidence>
<proteinExistence type="predicted"/>
<evidence type="ECO:0000313" key="2">
    <source>
        <dbReference type="EMBL" id="MBI3014982.1"/>
    </source>
</evidence>
<accession>A0A932GPT5</accession>
<dbReference type="PANTHER" id="PTHR43852">
    <property type="entry name" value="NUCLEOTIDYLTRANSFERASE"/>
    <property type="match status" value="1"/>
</dbReference>
<feature type="domain" description="Polymerase beta nucleotidyltransferase" evidence="1">
    <location>
        <begin position="20"/>
        <end position="90"/>
    </location>
</feature>
<organism evidence="2 3">
    <name type="scientific">Tectimicrobiota bacterium</name>
    <dbReference type="NCBI Taxonomy" id="2528274"/>
    <lineage>
        <taxon>Bacteria</taxon>
        <taxon>Pseudomonadati</taxon>
        <taxon>Nitrospinota/Tectimicrobiota group</taxon>
        <taxon>Candidatus Tectimicrobiota</taxon>
    </lineage>
</organism>
<dbReference type="EMBL" id="JACPSX010000151">
    <property type="protein sequence ID" value="MBI3014982.1"/>
    <property type="molecule type" value="Genomic_DNA"/>
</dbReference>
<dbReference type="Gene3D" id="3.30.460.10">
    <property type="entry name" value="Beta Polymerase, domain 2"/>
    <property type="match status" value="1"/>
</dbReference>
<dbReference type="InterPro" id="IPR043519">
    <property type="entry name" value="NT_sf"/>
</dbReference>